<feature type="chain" id="PRO_5045290553" evidence="5">
    <location>
        <begin position="26"/>
        <end position="125"/>
    </location>
</feature>
<proteinExistence type="predicted"/>
<evidence type="ECO:0000256" key="3">
    <source>
        <dbReference type="ARBA" id="ARBA00023004"/>
    </source>
</evidence>
<evidence type="ECO:0000256" key="4">
    <source>
        <dbReference type="PROSITE-ProRule" id="PRU00433"/>
    </source>
</evidence>
<evidence type="ECO:0000256" key="5">
    <source>
        <dbReference type="SAM" id="SignalP"/>
    </source>
</evidence>
<evidence type="ECO:0000313" key="7">
    <source>
        <dbReference type="EMBL" id="MDO9709203.1"/>
    </source>
</evidence>
<protein>
    <submittedName>
        <fullName evidence="7">Cytochrome c</fullName>
    </submittedName>
</protein>
<name>A0ABT9DZ95_9PROT</name>
<keyword evidence="5" id="KW-0732">Signal</keyword>
<evidence type="ECO:0000256" key="2">
    <source>
        <dbReference type="ARBA" id="ARBA00022723"/>
    </source>
</evidence>
<dbReference type="PROSITE" id="PS51007">
    <property type="entry name" value="CYTC"/>
    <property type="match status" value="1"/>
</dbReference>
<dbReference type="Gene3D" id="1.10.760.10">
    <property type="entry name" value="Cytochrome c-like domain"/>
    <property type="match status" value="1"/>
</dbReference>
<reference evidence="7 8" key="1">
    <citation type="submission" date="2023-08" db="EMBL/GenBank/DDBJ databases">
        <title>The draft genome sequence of Paracraurococcus sp. LOR1-02.</title>
        <authorList>
            <person name="Kingkaew E."/>
            <person name="Tanasupawat S."/>
        </authorList>
    </citation>
    <scope>NUCLEOTIDE SEQUENCE [LARGE SCALE GENOMIC DNA]</scope>
    <source>
        <strain evidence="7 8">LOR1-02</strain>
    </source>
</reference>
<keyword evidence="2 4" id="KW-0479">Metal-binding</keyword>
<gene>
    <name evidence="7" type="ORF">Q7A36_12690</name>
</gene>
<dbReference type="SUPFAM" id="SSF46626">
    <property type="entry name" value="Cytochrome c"/>
    <property type="match status" value="1"/>
</dbReference>
<keyword evidence="1 4" id="KW-0349">Heme</keyword>
<dbReference type="InterPro" id="IPR009056">
    <property type="entry name" value="Cyt_c-like_dom"/>
</dbReference>
<feature type="domain" description="Cytochrome c" evidence="6">
    <location>
        <begin position="47"/>
        <end position="123"/>
    </location>
</feature>
<feature type="signal peptide" evidence="5">
    <location>
        <begin position="1"/>
        <end position="25"/>
    </location>
</feature>
<evidence type="ECO:0000313" key="8">
    <source>
        <dbReference type="Proteomes" id="UP001243009"/>
    </source>
</evidence>
<dbReference type="Pfam" id="PF13442">
    <property type="entry name" value="Cytochrome_CBB3"/>
    <property type="match status" value="1"/>
</dbReference>
<keyword evidence="3 4" id="KW-0408">Iron</keyword>
<accession>A0ABT9DZ95</accession>
<dbReference type="EMBL" id="JAUTWS010000010">
    <property type="protein sequence ID" value="MDO9709203.1"/>
    <property type="molecule type" value="Genomic_DNA"/>
</dbReference>
<dbReference type="InterPro" id="IPR036909">
    <property type="entry name" value="Cyt_c-like_dom_sf"/>
</dbReference>
<keyword evidence="8" id="KW-1185">Reference proteome</keyword>
<sequence length="125" mass="13183">MTSTRWLSALSLGAALLAAAPVVLAQSAPGDAQAGAATAPAASHSAGEAAQGRRLYSQLCSHCHGIRMVNPGTSSFDLRKFPHDDKARFLNSVTKGKNTMPAWGDMLKPEEIEHLWAYILTGGHS</sequence>
<comment type="caution">
    <text evidence="7">The sequence shown here is derived from an EMBL/GenBank/DDBJ whole genome shotgun (WGS) entry which is preliminary data.</text>
</comment>
<evidence type="ECO:0000256" key="1">
    <source>
        <dbReference type="ARBA" id="ARBA00022617"/>
    </source>
</evidence>
<organism evidence="7 8">
    <name type="scientific">Paracraurococcus lichenis</name>
    <dbReference type="NCBI Taxonomy" id="3064888"/>
    <lineage>
        <taxon>Bacteria</taxon>
        <taxon>Pseudomonadati</taxon>
        <taxon>Pseudomonadota</taxon>
        <taxon>Alphaproteobacteria</taxon>
        <taxon>Acetobacterales</taxon>
        <taxon>Roseomonadaceae</taxon>
        <taxon>Paracraurococcus</taxon>
    </lineage>
</organism>
<dbReference type="Proteomes" id="UP001243009">
    <property type="component" value="Unassembled WGS sequence"/>
</dbReference>
<evidence type="ECO:0000259" key="6">
    <source>
        <dbReference type="PROSITE" id="PS51007"/>
    </source>
</evidence>
<dbReference type="RefSeq" id="WP_305104067.1">
    <property type="nucleotide sequence ID" value="NZ_JAUTWS010000010.1"/>
</dbReference>